<dbReference type="CDD" id="cd00342">
    <property type="entry name" value="gram_neg_porins"/>
    <property type="match status" value="1"/>
</dbReference>
<dbReference type="GO" id="GO:0009279">
    <property type="term" value="C:cell outer membrane"/>
    <property type="evidence" value="ECO:0007669"/>
    <property type="project" value="UniProtKB-SubCell"/>
</dbReference>
<dbReference type="PANTHER" id="PTHR34501">
    <property type="entry name" value="PROTEIN YDDL-RELATED"/>
    <property type="match status" value="1"/>
</dbReference>
<dbReference type="InterPro" id="IPR033900">
    <property type="entry name" value="Gram_neg_porin_domain"/>
</dbReference>
<keyword evidence="9" id="KW-0472">Membrane</keyword>
<evidence type="ECO:0000256" key="11">
    <source>
        <dbReference type="SAM" id="SignalP"/>
    </source>
</evidence>
<evidence type="ECO:0000256" key="6">
    <source>
        <dbReference type="ARBA" id="ARBA00022729"/>
    </source>
</evidence>
<dbReference type="Proteomes" id="UP000544134">
    <property type="component" value="Unassembled WGS sequence"/>
</dbReference>
<dbReference type="InterPro" id="IPR023614">
    <property type="entry name" value="Porin_dom_sf"/>
</dbReference>
<comment type="subcellular location">
    <subcellularLocation>
        <location evidence="1">Cell outer membrane</location>
        <topology evidence="1">Multi-pass membrane protein</topology>
    </subcellularLocation>
</comment>
<dbReference type="EMBL" id="JABBGJ010000076">
    <property type="protein sequence ID" value="NMM04217.1"/>
    <property type="molecule type" value="Genomic_DNA"/>
</dbReference>
<evidence type="ECO:0000256" key="1">
    <source>
        <dbReference type="ARBA" id="ARBA00004571"/>
    </source>
</evidence>
<dbReference type="SUPFAM" id="SSF56935">
    <property type="entry name" value="Porins"/>
    <property type="match status" value="1"/>
</dbReference>
<comment type="subunit">
    <text evidence="2">Homotrimer.</text>
</comment>
<evidence type="ECO:0000256" key="9">
    <source>
        <dbReference type="ARBA" id="ARBA00023136"/>
    </source>
</evidence>
<keyword evidence="10" id="KW-0998">Cell outer membrane</keyword>
<evidence type="ECO:0000256" key="7">
    <source>
        <dbReference type="ARBA" id="ARBA00023065"/>
    </source>
</evidence>
<keyword evidence="4" id="KW-1134">Transmembrane beta strand</keyword>
<evidence type="ECO:0000313" key="13">
    <source>
        <dbReference type="EMBL" id="NMM04217.1"/>
    </source>
</evidence>
<dbReference type="InterPro" id="IPR002299">
    <property type="entry name" value="Porin_Neis"/>
</dbReference>
<keyword evidence="6 11" id="KW-0732">Signal</keyword>
<evidence type="ECO:0000256" key="2">
    <source>
        <dbReference type="ARBA" id="ARBA00011233"/>
    </source>
</evidence>
<dbReference type="PANTHER" id="PTHR34501:SF9">
    <property type="entry name" value="MAJOR OUTER MEMBRANE PROTEIN P.IA"/>
    <property type="match status" value="1"/>
</dbReference>
<proteinExistence type="predicted"/>
<organism evidence="13 14">
    <name type="scientific">Paraburkholderia polaris</name>
    <dbReference type="NCBI Taxonomy" id="2728848"/>
    <lineage>
        <taxon>Bacteria</taxon>
        <taxon>Pseudomonadati</taxon>
        <taxon>Pseudomonadota</taxon>
        <taxon>Betaproteobacteria</taxon>
        <taxon>Burkholderiales</taxon>
        <taxon>Burkholderiaceae</taxon>
        <taxon>Paraburkholderia</taxon>
    </lineage>
</organism>
<dbReference type="InterPro" id="IPR050298">
    <property type="entry name" value="Gram-neg_bact_OMP"/>
</dbReference>
<dbReference type="Pfam" id="PF13609">
    <property type="entry name" value="Porin_4"/>
    <property type="match status" value="1"/>
</dbReference>
<dbReference type="GO" id="GO:0046930">
    <property type="term" value="C:pore complex"/>
    <property type="evidence" value="ECO:0007669"/>
    <property type="project" value="UniProtKB-KW"/>
</dbReference>
<keyword evidence="5" id="KW-0812">Transmembrane</keyword>
<accession>A0A848IZ68</accession>
<comment type="caution">
    <text evidence="13">The sequence shown here is derived from an EMBL/GenBank/DDBJ whole genome shotgun (WGS) entry which is preliminary data.</text>
</comment>
<evidence type="ECO:0000256" key="10">
    <source>
        <dbReference type="ARBA" id="ARBA00023237"/>
    </source>
</evidence>
<feature type="signal peptide" evidence="11">
    <location>
        <begin position="1"/>
        <end position="21"/>
    </location>
</feature>
<dbReference type="Gene3D" id="2.40.160.10">
    <property type="entry name" value="Porin"/>
    <property type="match status" value="1"/>
</dbReference>
<dbReference type="AlphaFoldDB" id="A0A848IZ68"/>
<keyword evidence="3" id="KW-0813">Transport</keyword>
<dbReference type="PRINTS" id="PR00184">
    <property type="entry name" value="NEISSPPORIN"/>
</dbReference>
<evidence type="ECO:0000256" key="4">
    <source>
        <dbReference type="ARBA" id="ARBA00022452"/>
    </source>
</evidence>
<name>A0A848IZ68_9BURK</name>
<protein>
    <submittedName>
        <fullName evidence="13">Porin</fullName>
    </submittedName>
</protein>
<feature type="chain" id="PRO_5032516130" evidence="11">
    <location>
        <begin position="22"/>
        <end position="399"/>
    </location>
</feature>
<keyword evidence="8" id="KW-0626">Porin</keyword>
<dbReference type="RefSeq" id="WP_169490982.1">
    <property type="nucleotide sequence ID" value="NZ_JABBGJ010000076.1"/>
</dbReference>
<evidence type="ECO:0000256" key="5">
    <source>
        <dbReference type="ARBA" id="ARBA00022692"/>
    </source>
</evidence>
<evidence type="ECO:0000259" key="12">
    <source>
        <dbReference type="Pfam" id="PF13609"/>
    </source>
</evidence>
<evidence type="ECO:0000256" key="3">
    <source>
        <dbReference type="ARBA" id="ARBA00022448"/>
    </source>
</evidence>
<evidence type="ECO:0000256" key="8">
    <source>
        <dbReference type="ARBA" id="ARBA00023114"/>
    </source>
</evidence>
<dbReference type="GO" id="GO:0015288">
    <property type="term" value="F:porin activity"/>
    <property type="evidence" value="ECO:0007669"/>
    <property type="project" value="UniProtKB-KW"/>
</dbReference>
<evidence type="ECO:0000313" key="14">
    <source>
        <dbReference type="Proteomes" id="UP000544134"/>
    </source>
</evidence>
<gene>
    <name evidence="13" type="ORF">HHL24_40995</name>
</gene>
<sequence>MKYVRTLSAAGAVILSSHALAQSSSYASVLVASLPEFNGSIPTNGISLYGSVDEGINYQTVGGKHLFQLQSGGEWTSKFGMFGREDLGGGLKAEFNLESGFNASNGNLQASQTLFNREAWVGLNSTVFGQVRLGNQIGVGTPLFFDPFGEVGSNSVVTWLGYAGVQTKSGVGYNTDLGPGGSQVAPRVANSITWNTPRYAGFNAEFLYAFNGTTGVSPHAANQGVLISWARGPVYLAGTYNQVWSSPVVVNAGQAAQTIRNDLYSIGGVYDCGRFVLDAYIGQYSPHLAADGIARVYTLGGILPLGRNVFRASVVYRDTSGVRDSANAPAKDSAVGVMLGYDYTLSKRTALYARAGFIRNYGISTVLLNNNPLPTEPGTTVPLTGQTPVTASLGIYHNF</sequence>
<feature type="domain" description="Porin" evidence="12">
    <location>
        <begin position="9"/>
        <end position="360"/>
    </location>
</feature>
<keyword evidence="14" id="KW-1185">Reference proteome</keyword>
<keyword evidence="7" id="KW-0406">Ion transport</keyword>
<reference evidence="13 14" key="1">
    <citation type="submission" date="2020-04" db="EMBL/GenBank/DDBJ databases">
        <title>Paraburkholderia sp. RP-4-7 isolated from soil.</title>
        <authorList>
            <person name="Dahal R.H."/>
        </authorList>
    </citation>
    <scope>NUCLEOTIDE SEQUENCE [LARGE SCALE GENOMIC DNA]</scope>
    <source>
        <strain evidence="13 14">RP-4-7</strain>
    </source>
</reference>
<dbReference type="GO" id="GO:0006811">
    <property type="term" value="P:monoatomic ion transport"/>
    <property type="evidence" value="ECO:0007669"/>
    <property type="project" value="UniProtKB-KW"/>
</dbReference>